<dbReference type="GO" id="GO:0004803">
    <property type="term" value="F:transposase activity"/>
    <property type="evidence" value="ECO:0007669"/>
    <property type="project" value="InterPro"/>
</dbReference>
<feature type="domain" description="Transposase IS4-like" evidence="1">
    <location>
        <begin position="113"/>
        <end position="285"/>
    </location>
</feature>
<dbReference type="Proteomes" id="UP000031861">
    <property type="component" value="Chromosome"/>
</dbReference>
<sequence length="289" mass="33311">MITKFDENQSILQILFAYVDSLTIGGVPPVTGRPPICRKALLKCFFLKTVFQIDSLRKLTRFLHQYPSFRVSCGLYFVPHVSTFSRVGTWFREKGIPIIHEKVLQELNLELIPCVLIDSTALRSSLYVSQAKWGKSTRYGWYKGYKAHVCSTPEGVVLSYAFTTANVHDSKMAPVLLQDIQDQNVLFSVADAAYDSQRIYEIARTCNVFAMNPINPRNGEQNKSTHRRVLSHFIQTILGKQLMKERGKIEQQFSKLKDKGLEQPRWYGQNRYLLHVQLVFLIHNIAYLF</sequence>
<dbReference type="Pfam" id="PF01609">
    <property type="entry name" value="DDE_Tnp_1"/>
    <property type="match status" value="1"/>
</dbReference>
<protein>
    <submittedName>
        <fullName evidence="3">Transposase DDE domain protein</fullName>
    </submittedName>
</protein>
<gene>
    <name evidence="3" type="ORF">AK40_3748</name>
</gene>
<dbReference type="InterPro" id="IPR002559">
    <property type="entry name" value="Transposase_11"/>
</dbReference>
<evidence type="ECO:0000313" key="3">
    <source>
        <dbReference type="EMBL" id="AJI12211.1"/>
    </source>
</evidence>
<reference evidence="3 4" key="1">
    <citation type="journal article" date="2015" name="Genome Announc.">
        <title>Complete genome sequences for 35 biothreat assay-relevant bacillus species.</title>
        <authorList>
            <person name="Johnson S.L."/>
            <person name="Daligault H.E."/>
            <person name="Davenport K.W."/>
            <person name="Jaissle J."/>
            <person name="Frey K.G."/>
            <person name="Ladner J.T."/>
            <person name="Broomall S.M."/>
            <person name="Bishop-Lilly K.A."/>
            <person name="Bruce D.C."/>
            <person name="Gibbons H.S."/>
            <person name="Coyne S.R."/>
            <person name="Lo C.C."/>
            <person name="Meincke L."/>
            <person name="Munk A.C."/>
            <person name="Koroleva G.I."/>
            <person name="Rosenzweig C.N."/>
            <person name="Palacios G.F."/>
            <person name="Redden C.L."/>
            <person name="Minogue T.D."/>
            <person name="Chain P.S."/>
        </authorList>
    </citation>
    <scope>NUCLEOTIDE SEQUENCE [LARGE SCALE GENOMIC DNA]</scope>
    <source>
        <strain evidence="3 4">03BB108</strain>
    </source>
</reference>
<dbReference type="PANTHER" id="PTHR35604:SF2">
    <property type="entry name" value="TRANSPOSASE INSH FOR INSERTION SEQUENCE ELEMENT IS5A-RELATED"/>
    <property type="match status" value="1"/>
</dbReference>
<proteinExistence type="predicted"/>
<dbReference type="EMBL" id="CP009641">
    <property type="protein sequence ID" value="AJI12211.1"/>
    <property type="molecule type" value="Genomic_DNA"/>
</dbReference>
<dbReference type="GO" id="GO:0003677">
    <property type="term" value="F:DNA binding"/>
    <property type="evidence" value="ECO:0007669"/>
    <property type="project" value="InterPro"/>
</dbReference>
<dbReference type="AlphaFoldDB" id="A0AAN0SXP6"/>
<organism evidence="3 4">
    <name type="scientific">Bacillus cereus 03BB108</name>
    <dbReference type="NCBI Taxonomy" id="451709"/>
    <lineage>
        <taxon>Bacteria</taxon>
        <taxon>Bacillati</taxon>
        <taxon>Bacillota</taxon>
        <taxon>Bacilli</taxon>
        <taxon>Bacillales</taxon>
        <taxon>Bacillaceae</taxon>
        <taxon>Bacillus</taxon>
        <taxon>Bacillus cereus group</taxon>
    </lineage>
</organism>
<name>A0AAN0SXP6_BACCE</name>
<accession>A0AAN0SXP6</accession>
<dbReference type="Pfam" id="PF05598">
    <property type="entry name" value="DUF772"/>
    <property type="match status" value="1"/>
</dbReference>
<dbReference type="GO" id="GO:0006313">
    <property type="term" value="P:DNA transposition"/>
    <property type="evidence" value="ECO:0007669"/>
    <property type="project" value="InterPro"/>
</dbReference>
<dbReference type="InterPro" id="IPR008490">
    <property type="entry name" value="Transposase_InsH_N"/>
</dbReference>
<dbReference type="RefSeq" id="WP_042516415.1">
    <property type="nucleotide sequence ID" value="NZ_CP009641.1"/>
</dbReference>
<dbReference type="PANTHER" id="PTHR35604">
    <property type="entry name" value="TRANSPOSASE INSH FOR INSERTION SEQUENCE ELEMENT IS5A-RELATED"/>
    <property type="match status" value="1"/>
</dbReference>
<evidence type="ECO:0000313" key="4">
    <source>
        <dbReference type="Proteomes" id="UP000031861"/>
    </source>
</evidence>
<feature type="domain" description="Transposase InsH N-terminal" evidence="2">
    <location>
        <begin position="10"/>
        <end position="87"/>
    </location>
</feature>
<evidence type="ECO:0000259" key="1">
    <source>
        <dbReference type="Pfam" id="PF01609"/>
    </source>
</evidence>
<evidence type="ECO:0000259" key="2">
    <source>
        <dbReference type="Pfam" id="PF05598"/>
    </source>
</evidence>